<proteinExistence type="predicted"/>
<dbReference type="AlphaFoldDB" id="U6H8Y7"/>
<dbReference type="VEuPathDB" id="ToxoDB:EPH_0023840"/>
<name>U6H8Y7_9EIME</name>
<organism evidence="3 4">
    <name type="scientific">Eimeria praecox</name>
    <dbReference type="NCBI Taxonomy" id="51316"/>
    <lineage>
        <taxon>Eukaryota</taxon>
        <taxon>Sar</taxon>
        <taxon>Alveolata</taxon>
        <taxon>Apicomplexa</taxon>
        <taxon>Conoidasida</taxon>
        <taxon>Coccidia</taxon>
        <taxon>Eucoccidiorida</taxon>
        <taxon>Eimeriorina</taxon>
        <taxon>Eimeriidae</taxon>
        <taxon>Eimeria</taxon>
    </lineage>
</organism>
<reference evidence="3" key="1">
    <citation type="submission" date="2013-10" db="EMBL/GenBank/DDBJ databases">
        <title>Genomic analysis of the causative agents of coccidiosis in chickens.</title>
        <authorList>
            <person name="Reid A.J."/>
            <person name="Blake D."/>
            <person name="Billington K."/>
            <person name="Browne H."/>
            <person name="Dunn M."/>
            <person name="Hung S."/>
            <person name="Kawahara F."/>
            <person name="Miranda-Saavedra D."/>
            <person name="Mourier T."/>
            <person name="Nagra H."/>
            <person name="Otto T.D."/>
            <person name="Rawlings N."/>
            <person name="Sanchez A."/>
            <person name="Sanders M."/>
            <person name="Subramaniam C."/>
            <person name="Tay Y."/>
            <person name="Dear P."/>
            <person name="Doerig C."/>
            <person name="Gruber A."/>
            <person name="Parkinson J."/>
            <person name="Shirley M."/>
            <person name="Wan K.L."/>
            <person name="Berriman M."/>
            <person name="Tomley F."/>
            <person name="Pain A."/>
        </authorList>
    </citation>
    <scope>NUCLEOTIDE SEQUENCE [LARGE SCALE GENOMIC DNA]</scope>
    <source>
        <strain evidence="3">Houghton</strain>
    </source>
</reference>
<feature type="region of interest" description="Disordered" evidence="1">
    <location>
        <begin position="1"/>
        <end position="28"/>
    </location>
</feature>
<sequence>MEQRRLSEGGRQGGSGSPAGGMDGDLSSVDDMQQHVEWAQKILDDRTLVPIQQKRVQEKPHSVLHLLWGAALVLLVIFMRRLPRFPGVIVPERLEQGDPLMYWEAKNIIGDNPEEGMQLRLRNNPHVAQGFHDFAQLSRESFDRRDKSAQRIHEFQKQMVAAFNPKNCGRSCNTSLKLKLQPAAFNPVIVVTDRMVSLVKQLPPLAETLPRNAEELRAQLQHLVEAEAAASDKKDEFLDEWNINRMRKDLYSNPMVATALRRLVDIDSTYMHKRIALLEFLVSEAMKATEGAVISPVVKKEMQSLESKAQAAAAEAAKAAEACMELLPKQDHWMLLLFVEKLGQAPTPSAAGNRAN</sequence>
<accession>U6H8Y7</accession>
<keyword evidence="4" id="KW-1185">Reference proteome</keyword>
<keyword evidence="2" id="KW-0812">Transmembrane</keyword>
<evidence type="ECO:0000256" key="2">
    <source>
        <dbReference type="SAM" id="Phobius"/>
    </source>
</evidence>
<evidence type="ECO:0000313" key="3">
    <source>
        <dbReference type="EMBL" id="CDI87119.1"/>
    </source>
</evidence>
<keyword evidence="2" id="KW-0472">Membrane</keyword>
<dbReference type="OrthoDB" id="345983at2759"/>
<protein>
    <submittedName>
        <fullName evidence="3">Uncharacterized protein</fullName>
    </submittedName>
</protein>
<feature type="compositionally biased region" description="Gly residues" evidence="1">
    <location>
        <begin position="10"/>
        <end position="23"/>
    </location>
</feature>
<evidence type="ECO:0000313" key="4">
    <source>
        <dbReference type="Proteomes" id="UP000018201"/>
    </source>
</evidence>
<feature type="transmembrane region" description="Helical" evidence="2">
    <location>
        <begin position="63"/>
        <end position="82"/>
    </location>
</feature>
<reference evidence="3" key="2">
    <citation type="submission" date="2013-10" db="EMBL/GenBank/DDBJ databases">
        <authorList>
            <person name="Aslett M."/>
        </authorList>
    </citation>
    <scope>NUCLEOTIDE SEQUENCE [LARGE SCALE GENOMIC DNA]</scope>
    <source>
        <strain evidence="3">Houghton</strain>
    </source>
</reference>
<evidence type="ECO:0000256" key="1">
    <source>
        <dbReference type="SAM" id="MobiDB-lite"/>
    </source>
</evidence>
<gene>
    <name evidence="3" type="ORF">EPH_0023840</name>
</gene>
<dbReference type="EMBL" id="HG696753">
    <property type="protein sequence ID" value="CDI87119.1"/>
    <property type="molecule type" value="Genomic_DNA"/>
</dbReference>
<dbReference type="Proteomes" id="UP000018201">
    <property type="component" value="Unassembled WGS sequence"/>
</dbReference>
<keyword evidence="2" id="KW-1133">Transmembrane helix</keyword>